<dbReference type="AlphaFoldDB" id="A0AAX2EZR1"/>
<evidence type="ECO:0000313" key="2">
    <source>
        <dbReference type="EMBL" id="SFU17668.1"/>
    </source>
</evidence>
<name>A0AAX2EZR1_9ENTR</name>
<evidence type="ECO:0000313" key="4">
    <source>
        <dbReference type="Proteomes" id="UP000199173"/>
    </source>
</evidence>
<evidence type="ECO:0000313" key="3">
    <source>
        <dbReference type="Proteomes" id="UP000198760"/>
    </source>
</evidence>
<comment type="caution">
    <text evidence="1">The sequence shown here is derived from an EMBL/GenBank/DDBJ whole genome shotgun (WGS) entry which is preliminary data.</text>
</comment>
<organism evidence="1 4">
    <name type="scientific">Kosakonia radicincitans</name>
    <dbReference type="NCBI Taxonomy" id="283686"/>
    <lineage>
        <taxon>Bacteria</taxon>
        <taxon>Pseudomonadati</taxon>
        <taxon>Pseudomonadota</taxon>
        <taxon>Gammaproteobacteria</taxon>
        <taxon>Enterobacterales</taxon>
        <taxon>Enterobacteriaceae</taxon>
        <taxon>Kosakonia</taxon>
    </lineage>
</organism>
<sequence length="46" mass="4883">MATEGYALITAQTVNNSGNKTSFGGSKGLVLELTKSSAQVFWWGCK</sequence>
<accession>A0AAX2EZR1</accession>
<dbReference type="EMBL" id="FPAV01000021">
    <property type="protein sequence ID" value="SFU17668.1"/>
    <property type="molecule type" value="Genomic_DNA"/>
</dbReference>
<dbReference type="Proteomes" id="UP000198760">
    <property type="component" value="Unassembled WGS sequence"/>
</dbReference>
<keyword evidence="3" id="KW-1185">Reference proteome</keyword>
<protein>
    <submittedName>
        <fullName evidence="1">Uncharacterized protein</fullName>
    </submittedName>
</protein>
<evidence type="ECO:0000313" key="1">
    <source>
        <dbReference type="EMBL" id="SFR26648.1"/>
    </source>
</evidence>
<dbReference type="Proteomes" id="UP000199173">
    <property type="component" value="Unassembled WGS sequence"/>
</dbReference>
<dbReference type="EMBL" id="FOYJ01000018">
    <property type="protein sequence ID" value="SFR26648.1"/>
    <property type="molecule type" value="Genomic_DNA"/>
</dbReference>
<gene>
    <name evidence="2" type="ORF">SAMN03159428_05071</name>
    <name evidence="1" type="ORF">SAMN03159514_05046</name>
</gene>
<proteinExistence type="predicted"/>
<reference evidence="3 4" key="1">
    <citation type="submission" date="2016-10" db="EMBL/GenBank/DDBJ databases">
        <authorList>
            <person name="Varghese N."/>
            <person name="Submissions S."/>
        </authorList>
    </citation>
    <scope>NUCLEOTIDE SEQUENCE [LARGE SCALE GENOMIC DNA]</scope>
    <source>
        <strain evidence="2 3">NFIX06</strain>
        <strain evidence="1 4">NFIX08</strain>
    </source>
</reference>